<organism evidence="2 3">
    <name type="scientific">Meloidogyne enterolobii</name>
    <name type="common">Root-knot nematode worm</name>
    <name type="synonym">Meloidogyne mayaguensis</name>
    <dbReference type="NCBI Taxonomy" id="390850"/>
    <lineage>
        <taxon>Eukaryota</taxon>
        <taxon>Metazoa</taxon>
        <taxon>Ecdysozoa</taxon>
        <taxon>Nematoda</taxon>
        <taxon>Chromadorea</taxon>
        <taxon>Rhabditida</taxon>
        <taxon>Tylenchina</taxon>
        <taxon>Tylenchomorpha</taxon>
        <taxon>Tylenchoidea</taxon>
        <taxon>Meloidogynidae</taxon>
        <taxon>Meloidogyninae</taxon>
        <taxon>Meloidogyne</taxon>
    </lineage>
</organism>
<sequence length="117" mass="12732">MNYINIIINLIYLLIIISNGNLSDGYCFQVTNGVPSYSEGPNCFQISNGGYRPNKFSNYGGNSQFGTLPKGGEGFWQKFPFFGQQFVYSGYNDGKGWGGSTQCSAACIGTMCSHSCN</sequence>
<name>A0A6V7V8A2_MELEN</name>
<proteinExistence type="predicted"/>
<accession>A0A6V7V8A2</accession>
<dbReference type="EMBL" id="CAJEWN010000179">
    <property type="protein sequence ID" value="CAD2171195.1"/>
    <property type="molecule type" value="Genomic_DNA"/>
</dbReference>
<gene>
    <name evidence="2" type="ORF">MENT_LOCUS22644</name>
</gene>
<protein>
    <submittedName>
        <fullName evidence="2">Uncharacterized protein</fullName>
    </submittedName>
</protein>
<evidence type="ECO:0000313" key="2">
    <source>
        <dbReference type="EMBL" id="CAD2171195.1"/>
    </source>
</evidence>
<evidence type="ECO:0000313" key="3">
    <source>
        <dbReference type="Proteomes" id="UP000580250"/>
    </source>
</evidence>
<dbReference type="Proteomes" id="UP000580250">
    <property type="component" value="Unassembled WGS sequence"/>
</dbReference>
<keyword evidence="1" id="KW-0732">Signal</keyword>
<feature type="chain" id="PRO_5027646800" evidence="1">
    <location>
        <begin position="26"/>
        <end position="117"/>
    </location>
</feature>
<feature type="signal peptide" evidence="1">
    <location>
        <begin position="1"/>
        <end position="25"/>
    </location>
</feature>
<reference evidence="2 3" key="1">
    <citation type="submission" date="2020-08" db="EMBL/GenBank/DDBJ databases">
        <authorList>
            <person name="Koutsovoulos G."/>
            <person name="Danchin GJ E."/>
        </authorList>
    </citation>
    <scope>NUCLEOTIDE SEQUENCE [LARGE SCALE GENOMIC DNA]</scope>
</reference>
<evidence type="ECO:0000256" key="1">
    <source>
        <dbReference type="SAM" id="SignalP"/>
    </source>
</evidence>
<dbReference type="AlphaFoldDB" id="A0A6V7V8A2"/>
<comment type="caution">
    <text evidence="2">The sequence shown here is derived from an EMBL/GenBank/DDBJ whole genome shotgun (WGS) entry which is preliminary data.</text>
</comment>